<dbReference type="InterPro" id="IPR006190">
    <property type="entry name" value="SAF_AFP_Neu5Ac"/>
</dbReference>
<dbReference type="Gene3D" id="3.90.1210.10">
    <property type="entry name" value="Antifreeze-like/N-acetylneuraminic acid synthase C-terminal domain"/>
    <property type="match status" value="1"/>
</dbReference>
<evidence type="ECO:0000259" key="1">
    <source>
        <dbReference type="PROSITE" id="PS50844"/>
    </source>
</evidence>
<dbReference type="InterPro" id="IPR013974">
    <property type="entry name" value="SAF"/>
</dbReference>
<dbReference type="SMART" id="SM00858">
    <property type="entry name" value="SAF"/>
    <property type="match status" value="1"/>
</dbReference>
<dbReference type="GO" id="GO:0050462">
    <property type="term" value="F:N-acetylneuraminate synthase activity"/>
    <property type="evidence" value="ECO:0007669"/>
    <property type="project" value="UniProtKB-EC"/>
</dbReference>
<dbReference type="Pfam" id="PF03102">
    <property type="entry name" value="NeuB"/>
    <property type="match status" value="1"/>
</dbReference>
<proteinExistence type="predicted"/>
<dbReference type="Gene3D" id="3.20.20.70">
    <property type="entry name" value="Aldolase class I"/>
    <property type="match status" value="1"/>
</dbReference>
<dbReference type="InterPro" id="IPR013785">
    <property type="entry name" value="Aldolase_TIM"/>
</dbReference>
<dbReference type="GO" id="GO:0016051">
    <property type="term" value="P:carbohydrate biosynthetic process"/>
    <property type="evidence" value="ECO:0007669"/>
    <property type="project" value="InterPro"/>
</dbReference>
<protein>
    <submittedName>
        <fullName evidence="2">N-acetylneuraminate synthase</fullName>
        <ecNumber evidence="2">2.5.1.56</ecNumber>
    </submittedName>
</protein>
<dbReference type="EMBL" id="JACIFV010000028">
    <property type="protein sequence ID" value="MBB4195296.1"/>
    <property type="molecule type" value="Genomic_DNA"/>
</dbReference>
<dbReference type="PANTHER" id="PTHR42966:SF1">
    <property type="entry name" value="SIALIC ACID SYNTHASE"/>
    <property type="match status" value="1"/>
</dbReference>
<comment type="caution">
    <text evidence="2">The sequence shown here is derived from an EMBL/GenBank/DDBJ whole genome shotgun (WGS) entry which is preliminary data.</text>
</comment>
<reference evidence="2 3" key="1">
    <citation type="submission" date="2020-08" db="EMBL/GenBank/DDBJ databases">
        <title>Genomic Encyclopedia of Type Strains, Phase IV (KMG-V): Genome sequencing to study the core and pangenomes of soil and plant-associated prokaryotes.</title>
        <authorList>
            <person name="Whitman W."/>
        </authorList>
    </citation>
    <scope>NUCLEOTIDE SEQUENCE [LARGE SCALE GENOMIC DNA]</scope>
    <source>
        <strain evidence="2 3">SEMIA 4074</strain>
    </source>
</reference>
<evidence type="ECO:0000313" key="2">
    <source>
        <dbReference type="EMBL" id="MBB4195296.1"/>
    </source>
</evidence>
<dbReference type="EC" id="2.5.1.56" evidence="2"/>
<dbReference type="InterPro" id="IPR057736">
    <property type="entry name" value="SAF_PseI/NeuA/NeuB"/>
</dbReference>
<dbReference type="GO" id="GO:0047444">
    <property type="term" value="F:N-acylneuraminate-9-phosphate synthase activity"/>
    <property type="evidence" value="ECO:0007669"/>
    <property type="project" value="TreeGrafter"/>
</dbReference>
<dbReference type="RefSeq" id="WP_210303356.1">
    <property type="nucleotide sequence ID" value="NZ_JACIFV010000028.1"/>
</dbReference>
<sequence>MKIEESQIGNGFPCFIIGEIAQAHDGSLGAAHAYIESVAKSGANSVKFQTHIAEAESTPDEKFRVKVFPQDATRYDYWRRMEFSKEQWAGLFDHARQKGLIFLSTPFSFEAVELLDRLGVPAWKVGSGEVGNLPMLEMMARTGKPILLSSGMSSWSDLDDAFAVIKKHGAEIALFQCTTAYPCPPDKIGLNLIGEMKLRYGVPVGLSDHSGTIYPSLSAVTLGANLIEVHTVFSKECFGPDVSASVTTKELQQLVDGIRFTEAMMMAPMDKDREAEEKKELSILFGKSLYCKTGLQKGHILTPQDIALKKPGTGMPARMLDNAVGKILKRDYLAGEQLKESDLDG</sequence>
<dbReference type="AlphaFoldDB" id="A0A7W6VS93"/>
<gene>
    <name evidence="2" type="ORF">GGD53_005486</name>
</gene>
<evidence type="ECO:0000313" key="3">
    <source>
        <dbReference type="Proteomes" id="UP000524492"/>
    </source>
</evidence>
<organism evidence="2 3">
    <name type="scientific">Rhizobium aethiopicum</name>
    <dbReference type="NCBI Taxonomy" id="1138170"/>
    <lineage>
        <taxon>Bacteria</taxon>
        <taxon>Pseudomonadati</taxon>
        <taxon>Pseudomonadota</taxon>
        <taxon>Alphaproteobacteria</taxon>
        <taxon>Hyphomicrobiales</taxon>
        <taxon>Rhizobiaceae</taxon>
        <taxon>Rhizobium/Agrobacterium group</taxon>
        <taxon>Rhizobium</taxon>
    </lineage>
</organism>
<name>A0A7W6VS93_9HYPH</name>
<feature type="domain" description="AFP-like" evidence="1">
    <location>
        <begin position="288"/>
        <end position="345"/>
    </location>
</feature>
<dbReference type="InterPro" id="IPR051690">
    <property type="entry name" value="PseI-like"/>
</dbReference>
<dbReference type="SUPFAM" id="SSF51269">
    <property type="entry name" value="AFP III-like domain"/>
    <property type="match status" value="1"/>
</dbReference>
<keyword evidence="3" id="KW-1185">Reference proteome</keyword>
<dbReference type="PROSITE" id="PS50844">
    <property type="entry name" value="AFP_LIKE"/>
    <property type="match status" value="1"/>
</dbReference>
<dbReference type="CDD" id="cd11615">
    <property type="entry name" value="SAF_NeuB_like"/>
    <property type="match status" value="1"/>
</dbReference>
<keyword evidence="2" id="KW-0808">Transferase</keyword>
<dbReference type="Pfam" id="PF08666">
    <property type="entry name" value="SAF"/>
    <property type="match status" value="1"/>
</dbReference>
<dbReference type="InterPro" id="IPR036732">
    <property type="entry name" value="AFP_Neu5c_C_sf"/>
</dbReference>
<accession>A0A7W6VS93</accession>
<dbReference type="InterPro" id="IPR013132">
    <property type="entry name" value="PseI/NeuA/B-like_N"/>
</dbReference>
<dbReference type="SUPFAM" id="SSF51569">
    <property type="entry name" value="Aldolase"/>
    <property type="match status" value="1"/>
</dbReference>
<dbReference type="PANTHER" id="PTHR42966">
    <property type="entry name" value="N-ACETYLNEURAMINATE SYNTHASE"/>
    <property type="match status" value="1"/>
</dbReference>
<dbReference type="Proteomes" id="UP000524492">
    <property type="component" value="Unassembled WGS sequence"/>
</dbReference>